<dbReference type="KEGG" id="barh:WN72_09565"/>
<name>A0AAE7TFA9_9BRAD</name>
<organism evidence="1 2">
    <name type="scientific">Bradyrhizobium arachidis</name>
    <dbReference type="NCBI Taxonomy" id="858423"/>
    <lineage>
        <taxon>Bacteria</taxon>
        <taxon>Pseudomonadati</taxon>
        <taxon>Pseudomonadota</taxon>
        <taxon>Alphaproteobacteria</taxon>
        <taxon>Hyphomicrobiales</taxon>
        <taxon>Nitrobacteraceae</taxon>
        <taxon>Bradyrhizobium</taxon>
    </lineage>
</organism>
<sequence>MFSAIYGRDDHLREKRAALQKFELIWEGCSADKPVAFELTMLGAVWRPLQDRAHAPFSPLLIAQRAG</sequence>
<protein>
    <submittedName>
        <fullName evidence="1">Uncharacterized protein</fullName>
    </submittedName>
</protein>
<evidence type="ECO:0000313" key="2">
    <source>
        <dbReference type="Proteomes" id="UP000594015"/>
    </source>
</evidence>
<reference evidence="1 2" key="1">
    <citation type="submission" date="2018-06" db="EMBL/GenBank/DDBJ databases">
        <title>Comparative genomics of Bradyrhizobium nodulating Arachidis hypogaea.</title>
        <authorList>
            <person name="Li Y."/>
        </authorList>
    </citation>
    <scope>NUCLEOTIDE SEQUENCE [LARGE SCALE GENOMIC DNA]</scope>
    <source>
        <strain evidence="1 2">CCBAU 051107</strain>
    </source>
</reference>
<evidence type="ECO:0000313" key="1">
    <source>
        <dbReference type="EMBL" id="QOZ66593.1"/>
    </source>
</evidence>
<proteinExistence type="predicted"/>
<dbReference type="EMBL" id="CP030050">
    <property type="protein sequence ID" value="QOZ66593.1"/>
    <property type="molecule type" value="Genomic_DNA"/>
</dbReference>
<dbReference type="AlphaFoldDB" id="A0AAE7TFA9"/>
<dbReference type="Proteomes" id="UP000594015">
    <property type="component" value="Chromosome"/>
</dbReference>
<accession>A0AAE7TFA9</accession>
<gene>
    <name evidence="1" type="ORF">WN72_09565</name>
</gene>